<dbReference type="RefSeq" id="WP_092611832.1">
    <property type="nucleotide sequence ID" value="NZ_FMYF01000008.1"/>
</dbReference>
<keyword evidence="6 8" id="KW-0238">DNA-binding</keyword>
<evidence type="ECO:0000256" key="1">
    <source>
        <dbReference type="ARBA" id="ARBA00004496"/>
    </source>
</evidence>
<gene>
    <name evidence="8" type="primary">argR</name>
    <name evidence="12" type="ORF">GA0111570_108153</name>
</gene>
<comment type="subcellular location">
    <subcellularLocation>
        <location evidence="1 8">Cytoplasm</location>
    </subcellularLocation>
</comment>
<evidence type="ECO:0000259" key="11">
    <source>
        <dbReference type="Pfam" id="PF02863"/>
    </source>
</evidence>
<dbReference type="GO" id="GO:0051259">
    <property type="term" value="P:protein complex oligomerization"/>
    <property type="evidence" value="ECO:0007669"/>
    <property type="project" value="InterPro"/>
</dbReference>
<evidence type="ECO:0000313" key="13">
    <source>
        <dbReference type="Proteomes" id="UP000199086"/>
    </source>
</evidence>
<reference evidence="12 13" key="1">
    <citation type="submission" date="2016-06" db="EMBL/GenBank/DDBJ databases">
        <authorList>
            <person name="Olsen C.W."/>
            <person name="Carey S."/>
            <person name="Hinshaw L."/>
            <person name="Karasin A.I."/>
        </authorList>
    </citation>
    <scope>NUCLEOTIDE SEQUENCE [LARGE SCALE GENOMIC DNA]</scope>
    <source>
        <strain evidence="12 13">LZ-22</strain>
    </source>
</reference>
<dbReference type="STRING" id="1577474.GA0111570_108153"/>
<dbReference type="NCBIfam" id="NF002880">
    <property type="entry name" value="PRK03341.1"/>
    <property type="match status" value="1"/>
</dbReference>
<dbReference type="PANTHER" id="PTHR34471">
    <property type="entry name" value="ARGININE REPRESSOR"/>
    <property type="match status" value="1"/>
</dbReference>
<evidence type="ECO:0000256" key="8">
    <source>
        <dbReference type="HAMAP-Rule" id="MF_00173"/>
    </source>
</evidence>
<dbReference type="Pfam" id="PF02863">
    <property type="entry name" value="Arg_repressor_C"/>
    <property type="match status" value="1"/>
</dbReference>
<dbReference type="EMBL" id="FMYF01000008">
    <property type="protein sequence ID" value="SDB92056.1"/>
    <property type="molecule type" value="Genomic_DNA"/>
</dbReference>
<accession>A0A1G6HF29</accession>
<dbReference type="GO" id="GO:0006526">
    <property type="term" value="P:L-arginine biosynthetic process"/>
    <property type="evidence" value="ECO:0007669"/>
    <property type="project" value="UniProtKB-UniPathway"/>
</dbReference>
<dbReference type="InterPro" id="IPR020900">
    <property type="entry name" value="Arg_repress_DNA-bd"/>
</dbReference>
<comment type="function">
    <text evidence="8">Regulates arginine biosynthesis genes.</text>
</comment>
<evidence type="ECO:0000256" key="2">
    <source>
        <dbReference type="ARBA" id="ARBA00008316"/>
    </source>
</evidence>
<keyword evidence="8" id="KW-0028">Amino-acid biosynthesis</keyword>
<organism evidence="12 13">
    <name type="scientific">Raineyella antarctica</name>
    <dbReference type="NCBI Taxonomy" id="1577474"/>
    <lineage>
        <taxon>Bacteria</taxon>
        <taxon>Bacillati</taxon>
        <taxon>Actinomycetota</taxon>
        <taxon>Actinomycetes</taxon>
        <taxon>Propionibacteriales</taxon>
        <taxon>Propionibacteriaceae</taxon>
        <taxon>Raineyella</taxon>
    </lineage>
</organism>
<keyword evidence="13" id="KW-1185">Reference proteome</keyword>
<keyword evidence="8" id="KW-0055">Arginine biosynthesis</keyword>
<dbReference type="Gene3D" id="3.30.1360.40">
    <property type="match status" value="1"/>
</dbReference>
<evidence type="ECO:0000256" key="7">
    <source>
        <dbReference type="ARBA" id="ARBA00023163"/>
    </source>
</evidence>
<protein>
    <recommendedName>
        <fullName evidence="8 9">Arginine repressor</fullName>
    </recommendedName>
</protein>
<dbReference type="InterPro" id="IPR036388">
    <property type="entry name" value="WH-like_DNA-bd_sf"/>
</dbReference>
<dbReference type="Proteomes" id="UP000199086">
    <property type="component" value="Unassembled WGS sequence"/>
</dbReference>
<keyword evidence="5 8" id="KW-0805">Transcription regulation</keyword>
<evidence type="ECO:0000256" key="4">
    <source>
        <dbReference type="ARBA" id="ARBA00022491"/>
    </source>
</evidence>
<dbReference type="GO" id="GO:0003677">
    <property type="term" value="F:DNA binding"/>
    <property type="evidence" value="ECO:0007669"/>
    <property type="project" value="UniProtKB-KW"/>
</dbReference>
<comment type="similarity">
    <text evidence="2 8">Belongs to the ArgR family.</text>
</comment>
<dbReference type="HAMAP" id="MF_00173">
    <property type="entry name" value="Arg_repressor"/>
    <property type="match status" value="1"/>
</dbReference>
<evidence type="ECO:0000259" key="10">
    <source>
        <dbReference type="Pfam" id="PF01316"/>
    </source>
</evidence>
<comment type="pathway">
    <text evidence="8">Amino-acid biosynthesis; L-arginine biosynthesis [regulation].</text>
</comment>
<dbReference type="SUPFAM" id="SSF46785">
    <property type="entry name" value="Winged helix' DNA-binding domain"/>
    <property type="match status" value="1"/>
</dbReference>
<evidence type="ECO:0000256" key="5">
    <source>
        <dbReference type="ARBA" id="ARBA00023015"/>
    </source>
</evidence>
<feature type="domain" description="Arginine repressor DNA-binding" evidence="10">
    <location>
        <begin position="10"/>
        <end position="75"/>
    </location>
</feature>
<dbReference type="SUPFAM" id="SSF55252">
    <property type="entry name" value="C-terminal domain of arginine repressor"/>
    <property type="match status" value="1"/>
</dbReference>
<dbReference type="InterPro" id="IPR036251">
    <property type="entry name" value="Arg_repress_C_sf"/>
</dbReference>
<dbReference type="InterPro" id="IPR001669">
    <property type="entry name" value="Arg_repress"/>
</dbReference>
<feature type="domain" description="Arginine repressor C-terminal" evidence="11">
    <location>
        <begin position="96"/>
        <end position="160"/>
    </location>
</feature>
<evidence type="ECO:0000313" key="12">
    <source>
        <dbReference type="EMBL" id="SDB92056.1"/>
    </source>
</evidence>
<dbReference type="PRINTS" id="PR01467">
    <property type="entry name" value="ARGREPRESSOR"/>
</dbReference>
<dbReference type="UniPathway" id="UPA00068"/>
<keyword evidence="4 8" id="KW-0678">Repressor</keyword>
<keyword evidence="3 8" id="KW-0963">Cytoplasm</keyword>
<dbReference type="Pfam" id="PF01316">
    <property type="entry name" value="Arg_repressor"/>
    <property type="match status" value="1"/>
</dbReference>
<dbReference type="PANTHER" id="PTHR34471:SF1">
    <property type="entry name" value="ARGININE REPRESSOR"/>
    <property type="match status" value="1"/>
</dbReference>
<dbReference type="GO" id="GO:0034618">
    <property type="term" value="F:arginine binding"/>
    <property type="evidence" value="ECO:0007669"/>
    <property type="project" value="InterPro"/>
</dbReference>
<name>A0A1G6HF29_9ACTN</name>
<keyword evidence="7 8" id="KW-0804">Transcription</keyword>
<proteinExistence type="inferred from homology"/>
<dbReference type="AlphaFoldDB" id="A0A1G6HF29"/>
<dbReference type="GO" id="GO:0005737">
    <property type="term" value="C:cytoplasm"/>
    <property type="evidence" value="ECO:0007669"/>
    <property type="project" value="UniProtKB-SubCell"/>
</dbReference>
<dbReference type="InterPro" id="IPR020899">
    <property type="entry name" value="Arg_repress_C"/>
</dbReference>
<sequence length="167" mass="17778">MSESSRAPLTKIARHSKIRQILSECAVPSQTALGELLRAEGMVVNQSTLSRDLVELGAVRVREDDRTVYRVPNEGAASGLRSRPAEYDDQLARTCQDLLVSAEDSANLVVLRTPPGAAQYLAAVLDRAAWSDILGTIAGDDTVVVITRDPLGGQDVAARLLSLGGTP</sequence>
<dbReference type="OrthoDB" id="7060358at2"/>
<evidence type="ECO:0000256" key="9">
    <source>
        <dbReference type="NCBIfam" id="TIGR01529"/>
    </source>
</evidence>
<dbReference type="NCBIfam" id="TIGR01529">
    <property type="entry name" value="argR_whole"/>
    <property type="match status" value="1"/>
</dbReference>
<evidence type="ECO:0000256" key="6">
    <source>
        <dbReference type="ARBA" id="ARBA00023125"/>
    </source>
</evidence>
<dbReference type="InterPro" id="IPR036390">
    <property type="entry name" value="WH_DNA-bd_sf"/>
</dbReference>
<evidence type="ECO:0000256" key="3">
    <source>
        <dbReference type="ARBA" id="ARBA00022490"/>
    </source>
</evidence>
<dbReference type="Gene3D" id="1.10.10.10">
    <property type="entry name" value="Winged helix-like DNA-binding domain superfamily/Winged helix DNA-binding domain"/>
    <property type="match status" value="1"/>
</dbReference>
<dbReference type="GO" id="GO:0003700">
    <property type="term" value="F:DNA-binding transcription factor activity"/>
    <property type="evidence" value="ECO:0007669"/>
    <property type="project" value="UniProtKB-UniRule"/>
</dbReference>
<dbReference type="GO" id="GO:1900079">
    <property type="term" value="P:regulation of arginine biosynthetic process"/>
    <property type="evidence" value="ECO:0007669"/>
    <property type="project" value="UniProtKB-UniRule"/>
</dbReference>